<feature type="signal peptide" evidence="2">
    <location>
        <begin position="1"/>
        <end position="37"/>
    </location>
</feature>
<evidence type="ECO:0000313" key="3">
    <source>
        <dbReference type="EMBL" id="MFD2058236.1"/>
    </source>
</evidence>
<comment type="caution">
    <text evidence="3">The sequence shown here is derived from an EMBL/GenBank/DDBJ whole genome shotgun (WGS) entry which is preliminary data.</text>
</comment>
<evidence type="ECO:0000256" key="2">
    <source>
        <dbReference type="SAM" id="SignalP"/>
    </source>
</evidence>
<reference evidence="4" key="1">
    <citation type="journal article" date="2019" name="Int. J. Syst. Evol. Microbiol.">
        <title>The Global Catalogue of Microorganisms (GCM) 10K type strain sequencing project: providing services to taxonomists for standard genome sequencing and annotation.</title>
        <authorList>
            <consortium name="The Broad Institute Genomics Platform"/>
            <consortium name="The Broad Institute Genome Sequencing Center for Infectious Disease"/>
            <person name="Wu L."/>
            <person name="Ma J."/>
        </authorList>
    </citation>
    <scope>NUCLEOTIDE SEQUENCE [LARGE SCALE GENOMIC DNA]</scope>
    <source>
        <strain evidence="4">CGMCC 1.16226</strain>
    </source>
</reference>
<accession>A0ABW4WNX7</accession>
<protein>
    <submittedName>
        <fullName evidence="3">Outer membrane beta-barrel protein</fullName>
    </submittedName>
</protein>
<feature type="compositionally biased region" description="Acidic residues" evidence="1">
    <location>
        <begin position="182"/>
        <end position="191"/>
    </location>
</feature>
<name>A0ABW4WNX7_9HYPH</name>
<feature type="chain" id="PRO_5046873307" evidence="2">
    <location>
        <begin position="38"/>
        <end position="605"/>
    </location>
</feature>
<proteinExistence type="predicted"/>
<organism evidence="3 4">
    <name type="scientific">Mesorhizobium calcicola</name>
    <dbReference type="NCBI Taxonomy" id="1300310"/>
    <lineage>
        <taxon>Bacteria</taxon>
        <taxon>Pseudomonadati</taxon>
        <taxon>Pseudomonadota</taxon>
        <taxon>Alphaproteobacteria</taxon>
        <taxon>Hyphomicrobiales</taxon>
        <taxon>Phyllobacteriaceae</taxon>
        <taxon>Mesorhizobium</taxon>
    </lineage>
</organism>
<feature type="region of interest" description="Disordered" evidence="1">
    <location>
        <begin position="179"/>
        <end position="228"/>
    </location>
</feature>
<dbReference type="EMBL" id="JBHUGY010000071">
    <property type="protein sequence ID" value="MFD2058236.1"/>
    <property type="molecule type" value="Genomic_DNA"/>
</dbReference>
<dbReference type="Pfam" id="PF10082">
    <property type="entry name" value="BBP2_2"/>
    <property type="match status" value="1"/>
</dbReference>
<evidence type="ECO:0000313" key="4">
    <source>
        <dbReference type="Proteomes" id="UP001597349"/>
    </source>
</evidence>
<dbReference type="InterPro" id="IPR018759">
    <property type="entry name" value="BBP2_2"/>
</dbReference>
<feature type="compositionally biased region" description="Low complexity" evidence="1">
    <location>
        <begin position="158"/>
        <end position="167"/>
    </location>
</feature>
<feature type="region of interest" description="Disordered" evidence="1">
    <location>
        <begin position="62"/>
        <end position="167"/>
    </location>
</feature>
<dbReference type="Proteomes" id="UP001597349">
    <property type="component" value="Unassembled WGS sequence"/>
</dbReference>
<dbReference type="RefSeq" id="WP_379026728.1">
    <property type="nucleotide sequence ID" value="NZ_JBHUGY010000071.1"/>
</dbReference>
<keyword evidence="2" id="KW-0732">Signal</keyword>
<feature type="compositionally biased region" description="Polar residues" evidence="1">
    <location>
        <begin position="67"/>
        <end position="77"/>
    </location>
</feature>
<evidence type="ECO:0000256" key="1">
    <source>
        <dbReference type="SAM" id="MobiDB-lite"/>
    </source>
</evidence>
<feature type="compositionally biased region" description="Low complexity" evidence="1">
    <location>
        <begin position="90"/>
        <end position="106"/>
    </location>
</feature>
<gene>
    <name evidence="3" type="ORF">ACFSQT_35685</name>
</gene>
<sequence length="605" mass="64153">MSGVQPEKSSGRKAKAACALLLATSMLALLRPTLLHAQETELRGEVSESAILSDQQRKARQLALATQGRQAPTNAGQDNAPARTYLPASAGAVPDDTDTGTAAAAGSVFDPPQATDDTFADTPASPKPRRRPSTARQNAADNAKDKAADKSKKRKKSTTATSGATATSDATAITGSTVSTIDDADSNDADQEAANRRAVTIDSVDRQKLDPGAARTGSIEGQNTKAEDDPFAATGVKWGSFVIRPTFEQGLTATSNGDSSSAGKSALLSETALRFSAASDWRENSATIDGYGLFRETVSGYPVHNEQGRIEGQLNVDLDNELRAIAKLGYEAVPESASSPDAIAGVDTQPLRQTVDGSLGIEEEAGKMHYALTGAVTHDFYGDAQLSDGTSLSQKDRDSTLYTATLRTGYEISPALTPFTEIEVGRRIYDQRVDTDGFERSSTRLGARAGLELDMGEKLSGEFSAGWLREAIDDNSLEAISGATVNADLRWSPERGTTIGLTGKTTVEPTTSAGQSGDILYSGRLTGERRIRANLTGNAALGLDWRDYIGVDGHDMTLSAEAGLTWWLNRYAGLATRVRTEKLTSNLPGRDYTANSIFLGVKVQR</sequence>
<keyword evidence="4" id="KW-1185">Reference proteome</keyword>